<accession>A0ABQ5EXK5</accession>
<proteinExistence type="predicted"/>
<dbReference type="Proteomes" id="UP001151760">
    <property type="component" value="Unassembled WGS sequence"/>
</dbReference>
<organism evidence="1 2">
    <name type="scientific">Tanacetum coccineum</name>
    <dbReference type="NCBI Taxonomy" id="301880"/>
    <lineage>
        <taxon>Eukaryota</taxon>
        <taxon>Viridiplantae</taxon>
        <taxon>Streptophyta</taxon>
        <taxon>Embryophyta</taxon>
        <taxon>Tracheophyta</taxon>
        <taxon>Spermatophyta</taxon>
        <taxon>Magnoliopsida</taxon>
        <taxon>eudicotyledons</taxon>
        <taxon>Gunneridae</taxon>
        <taxon>Pentapetalae</taxon>
        <taxon>asterids</taxon>
        <taxon>campanulids</taxon>
        <taxon>Asterales</taxon>
        <taxon>Asteraceae</taxon>
        <taxon>Asteroideae</taxon>
        <taxon>Anthemideae</taxon>
        <taxon>Anthemidinae</taxon>
        <taxon>Tanacetum</taxon>
    </lineage>
</organism>
<comment type="caution">
    <text evidence="1">The sequence shown here is derived from an EMBL/GenBank/DDBJ whole genome shotgun (WGS) entry which is preliminary data.</text>
</comment>
<sequence>MHTKTELTLEQTQQGVSDEVLISIERVEELKRNVKIKGEKKEALLTLRQKPEFNILRANPQATIFSKEHLVPHVNRLAIKKNNQRVALDSDIIDTMLRFIVGILRHHKLYKLVSLTTTVPIIYL</sequence>
<dbReference type="EMBL" id="BQNB010016777">
    <property type="protein sequence ID" value="GJT55670.1"/>
    <property type="molecule type" value="Genomic_DNA"/>
</dbReference>
<name>A0ABQ5EXK5_9ASTR</name>
<keyword evidence="2" id="KW-1185">Reference proteome</keyword>
<evidence type="ECO:0000313" key="1">
    <source>
        <dbReference type="EMBL" id="GJT55670.1"/>
    </source>
</evidence>
<evidence type="ECO:0000313" key="2">
    <source>
        <dbReference type="Proteomes" id="UP001151760"/>
    </source>
</evidence>
<protein>
    <submittedName>
        <fullName evidence="1">Uncharacterized protein</fullName>
    </submittedName>
</protein>
<reference evidence="1" key="1">
    <citation type="journal article" date="2022" name="Int. J. Mol. Sci.">
        <title>Draft Genome of Tanacetum Coccineum: Genomic Comparison of Closely Related Tanacetum-Family Plants.</title>
        <authorList>
            <person name="Yamashiro T."/>
            <person name="Shiraishi A."/>
            <person name="Nakayama K."/>
            <person name="Satake H."/>
        </authorList>
    </citation>
    <scope>NUCLEOTIDE SEQUENCE</scope>
</reference>
<reference evidence="1" key="2">
    <citation type="submission" date="2022-01" db="EMBL/GenBank/DDBJ databases">
        <authorList>
            <person name="Yamashiro T."/>
            <person name="Shiraishi A."/>
            <person name="Satake H."/>
            <person name="Nakayama K."/>
        </authorList>
    </citation>
    <scope>NUCLEOTIDE SEQUENCE</scope>
</reference>
<gene>
    <name evidence="1" type="ORF">Tco_0990724</name>
</gene>